<evidence type="ECO:0000313" key="3">
    <source>
        <dbReference type="Proteomes" id="UP001370758"/>
    </source>
</evidence>
<feature type="compositionally biased region" description="Pro residues" evidence="1">
    <location>
        <begin position="246"/>
        <end position="264"/>
    </location>
</feature>
<sequence>MQPSTVIITKNEAAALQPADTNRAPDLSEDPATTTPDPQPSPVLSSSLWSDYDDDDEDWVPEILLPKAAEVQGPNNEDDEGGEGGDENEDEDEEDDEDDEEEGGDGEEEERGVEEEGREVEEGVIPESVWLSPYERLTMEFNSIAQAPARRGVRCGATTQRALRIPAVVVPHGTPPPEDQPAPKETDATPCVGTGPEEEMVEEGAPKEVTPVDTEAADVCVTLQDVAGPSDRVTDSPAPTQALPPGVAPSPPPPPSPSPPPSPQPEGVVQMTPLEFLISRGLYKDRLRVGQPPPPATKAAVGPAKSRLQGLRPPWASKMRSPVRSLRTAYRKVGDKIAQKAVAFLGAW</sequence>
<dbReference type="AlphaFoldDB" id="A0AAV9WQK8"/>
<accession>A0AAV9WQK8</accession>
<keyword evidence="3" id="KW-1185">Reference proteome</keyword>
<reference evidence="2 3" key="1">
    <citation type="submission" date="2023-08" db="EMBL/GenBank/DDBJ databases">
        <authorList>
            <person name="Palmer J.M."/>
        </authorList>
    </citation>
    <scope>NUCLEOTIDE SEQUENCE [LARGE SCALE GENOMIC DNA]</scope>
    <source>
        <strain evidence="2 3">TWF481</strain>
    </source>
</reference>
<evidence type="ECO:0000256" key="1">
    <source>
        <dbReference type="SAM" id="MobiDB-lite"/>
    </source>
</evidence>
<comment type="caution">
    <text evidence="2">The sequence shown here is derived from an EMBL/GenBank/DDBJ whole genome shotgun (WGS) entry which is preliminary data.</text>
</comment>
<feature type="region of interest" description="Disordered" evidence="1">
    <location>
        <begin position="1"/>
        <end position="131"/>
    </location>
</feature>
<organism evidence="2 3">
    <name type="scientific">Arthrobotrys musiformis</name>
    <dbReference type="NCBI Taxonomy" id="47236"/>
    <lineage>
        <taxon>Eukaryota</taxon>
        <taxon>Fungi</taxon>
        <taxon>Dikarya</taxon>
        <taxon>Ascomycota</taxon>
        <taxon>Pezizomycotina</taxon>
        <taxon>Orbiliomycetes</taxon>
        <taxon>Orbiliales</taxon>
        <taxon>Orbiliaceae</taxon>
        <taxon>Arthrobotrys</taxon>
    </lineage>
</organism>
<name>A0AAV9WQK8_9PEZI</name>
<protein>
    <submittedName>
        <fullName evidence="2">Uncharacterized protein</fullName>
    </submittedName>
</protein>
<feature type="compositionally biased region" description="Acidic residues" evidence="1">
    <location>
        <begin position="76"/>
        <end position="124"/>
    </location>
</feature>
<proteinExistence type="predicted"/>
<feature type="region of interest" description="Disordered" evidence="1">
    <location>
        <begin position="166"/>
        <end position="273"/>
    </location>
</feature>
<gene>
    <name evidence="2" type="ORF">TWF481_001357</name>
</gene>
<dbReference type="Proteomes" id="UP001370758">
    <property type="component" value="Unassembled WGS sequence"/>
</dbReference>
<feature type="compositionally biased region" description="Acidic residues" evidence="1">
    <location>
        <begin position="51"/>
        <end position="60"/>
    </location>
</feature>
<feature type="region of interest" description="Disordered" evidence="1">
    <location>
        <begin position="285"/>
        <end position="320"/>
    </location>
</feature>
<dbReference type="EMBL" id="JAVHJL010000001">
    <property type="protein sequence ID" value="KAK6512471.1"/>
    <property type="molecule type" value="Genomic_DNA"/>
</dbReference>
<evidence type="ECO:0000313" key="2">
    <source>
        <dbReference type="EMBL" id="KAK6512471.1"/>
    </source>
</evidence>